<dbReference type="InterPro" id="IPR018764">
    <property type="entry name" value="RskA_C"/>
</dbReference>
<dbReference type="GO" id="GO:0005886">
    <property type="term" value="C:plasma membrane"/>
    <property type="evidence" value="ECO:0007669"/>
    <property type="project" value="InterPro"/>
</dbReference>
<proteinExistence type="predicted"/>
<evidence type="ECO:0000313" key="3">
    <source>
        <dbReference type="EMBL" id="NYF77972.1"/>
    </source>
</evidence>
<evidence type="ECO:0000259" key="2">
    <source>
        <dbReference type="Pfam" id="PF10099"/>
    </source>
</evidence>
<evidence type="ECO:0000256" key="1">
    <source>
        <dbReference type="SAM" id="MobiDB-lite"/>
    </source>
</evidence>
<dbReference type="EMBL" id="JACCCW010000001">
    <property type="protein sequence ID" value="NYF77972.1"/>
    <property type="molecule type" value="Genomic_DNA"/>
</dbReference>
<keyword evidence="4" id="KW-1185">Reference proteome</keyword>
<feature type="domain" description="Anti-sigma K factor RskA C-terminal" evidence="2">
    <location>
        <begin position="347"/>
        <end position="414"/>
    </location>
</feature>
<feature type="region of interest" description="Disordered" evidence="1">
    <location>
        <begin position="187"/>
        <end position="228"/>
    </location>
</feature>
<name>A0A7Y9PDU2_9BACT</name>
<dbReference type="Gene3D" id="1.10.287.1490">
    <property type="match status" value="1"/>
</dbReference>
<dbReference type="Proteomes" id="UP000589520">
    <property type="component" value="Unassembled WGS sequence"/>
</dbReference>
<dbReference type="AlphaFoldDB" id="A0A7Y9PDU2"/>
<sequence>MDGKLYPKGTEPVNPQFHDEFVALVALFYSGELTDEEWSLLQVHLAYCDTCQSTFEQYKHVTTNVIPAMAASAAAELNSLPRESESAIAEAERRLMSQLGVVPSPKEPPATQKPSWRVLGGALAACALVAVAFASVHLVRQQSHPPVPSSPSVSTVLPSASTAATGSNEDMRQAVERAQQEVAKLQQQLAAANDRASQPKSSDPTFQHQLEADHAQQQQLASEKDSLSQQLAAAQADVQSLRDKVASTQANADQQTARSTSLEAKVRDLNVALDETNTALSDKDRILSLDKDFLAHDRDIRDLIGARNLYIADIFDTNENGRTAKPFGRIFYTKDRSLVFYGFDLEKQAGLKESVVFQAWGSGSDKQATSLGLFYQDDSHKRWVLRCNDAKTLARMNMVFVTVEPPGGSAKPTGKQLLRAYLQIQPNHP</sequence>
<feature type="compositionally biased region" description="Polar residues" evidence="1">
    <location>
        <begin position="187"/>
        <end position="208"/>
    </location>
</feature>
<comment type="caution">
    <text evidence="3">The sequence shown here is derived from an EMBL/GenBank/DDBJ whole genome shotgun (WGS) entry which is preliminary data.</text>
</comment>
<feature type="region of interest" description="Disordered" evidence="1">
    <location>
        <begin position="142"/>
        <end position="173"/>
    </location>
</feature>
<protein>
    <submittedName>
        <fullName evidence="3">Anti-sigma-K factor RskA</fullName>
    </submittedName>
</protein>
<gene>
    <name evidence="3" type="ORF">HDF17_000259</name>
</gene>
<evidence type="ECO:0000313" key="4">
    <source>
        <dbReference type="Proteomes" id="UP000589520"/>
    </source>
</evidence>
<feature type="compositionally biased region" description="Low complexity" evidence="1">
    <location>
        <begin position="150"/>
        <end position="165"/>
    </location>
</feature>
<dbReference type="RefSeq" id="WP_179487004.1">
    <property type="nucleotide sequence ID" value="NZ_JACCCW010000001.1"/>
</dbReference>
<accession>A0A7Y9PDU2</accession>
<dbReference type="Pfam" id="PF10099">
    <property type="entry name" value="RskA_C"/>
    <property type="match status" value="1"/>
</dbReference>
<organism evidence="3 4">
    <name type="scientific">Granulicella arctica</name>
    <dbReference type="NCBI Taxonomy" id="940613"/>
    <lineage>
        <taxon>Bacteria</taxon>
        <taxon>Pseudomonadati</taxon>
        <taxon>Acidobacteriota</taxon>
        <taxon>Terriglobia</taxon>
        <taxon>Terriglobales</taxon>
        <taxon>Acidobacteriaceae</taxon>
        <taxon>Granulicella</taxon>
    </lineage>
</organism>
<reference evidence="3 4" key="1">
    <citation type="submission" date="2020-07" db="EMBL/GenBank/DDBJ databases">
        <title>Genomic Encyclopedia of Type Strains, Phase IV (KMG-V): Genome sequencing to study the core and pangenomes of soil and plant-associated prokaryotes.</title>
        <authorList>
            <person name="Whitman W."/>
        </authorList>
    </citation>
    <scope>NUCLEOTIDE SEQUENCE [LARGE SCALE GENOMIC DNA]</scope>
    <source>
        <strain evidence="3 4">X4EP2</strain>
    </source>
</reference>